<evidence type="ECO:0000313" key="3">
    <source>
        <dbReference type="RefSeq" id="XP_028135098.1"/>
    </source>
</evidence>
<dbReference type="CDD" id="cd00170">
    <property type="entry name" value="SEC14"/>
    <property type="match status" value="1"/>
</dbReference>
<dbReference type="Gene3D" id="1.10.8.20">
    <property type="entry name" value="N-terminal domain of phosphatidylinositol transfer protein sec14p"/>
    <property type="match status" value="1"/>
</dbReference>
<dbReference type="Gene3D" id="3.40.525.10">
    <property type="entry name" value="CRAL-TRIO lipid binding domain"/>
    <property type="match status" value="1"/>
</dbReference>
<name>A0A6P7FQ12_DIAVI</name>
<dbReference type="PROSITE" id="PS50191">
    <property type="entry name" value="CRAL_TRIO"/>
    <property type="match status" value="1"/>
</dbReference>
<dbReference type="SUPFAM" id="SSF46938">
    <property type="entry name" value="CRAL/TRIO N-terminal domain"/>
    <property type="match status" value="1"/>
</dbReference>
<evidence type="ECO:0000256" key="1">
    <source>
        <dbReference type="SAM" id="Coils"/>
    </source>
</evidence>
<dbReference type="FunCoup" id="A0A6P7FQ12">
    <property type="interactions" value="2"/>
</dbReference>
<keyword evidence="1" id="KW-0175">Coiled coil</keyword>
<dbReference type="Gene3D" id="1.20.5.1200">
    <property type="entry name" value="Alpha-tocopherol transfer"/>
    <property type="match status" value="1"/>
</dbReference>
<dbReference type="AlphaFoldDB" id="A0A6P7FQ12"/>
<dbReference type="Pfam" id="PF00650">
    <property type="entry name" value="CRAL_TRIO"/>
    <property type="match status" value="1"/>
</dbReference>
<dbReference type="PANTHER" id="PTHR10174">
    <property type="entry name" value="ALPHA-TOCOPHEROL TRANSFER PROTEIN-RELATED"/>
    <property type="match status" value="1"/>
</dbReference>
<protein>
    <submittedName>
        <fullName evidence="3">Retinol-binding protein pinta-like</fullName>
    </submittedName>
</protein>
<dbReference type="PRINTS" id="PR00180">
    <property type="entry name" value="CRETINALDHBP"/>
</dbReference>
<dbReference type="KEGG" id="dvv:114330005"/>
<feature type="coiled-coil region" evidence="1">
    <location>
        <begin position="14"/>
        <end position="41"/>
    </location>
</feature>
<dbReference type="SUPFAM" id="SSF52087">
    <property type="entry name" value="CRAL/TRIO domain"/>
    <property type="match status" value="1"/>
</dbReference>
<dbReference type="RefSeq" id="XP_028135098.1">
    <property type="nucleotide sequence ID" value="XM_028279297.1"/>
</dbReference>
<sequence>MSEKYIFELGAEAEEYAKENLNETEETREKALNEIHAWLTEEKTNLNARLEPRYILPFLRQSKFNIEEAKTKIINYYNLRRDNAKWFTDRDPTNPELAEIIKVGVFIPLRKLYKNQVVFLIRTAAHDPKKHSQENVFKVDHMILDIAALFEFEMAHIYGAISIFDMNGVTAYHAKQLTPGIVKRSVTAWGNYHTTSKNYDFINSPTYLNVILNIFKSFMSEKMKRCTRVHTKGIESLHQIVNKEILPEEYGGNDGKLEDLINYWYEKLVNKRDWLLEDEKYRAD</sequence>
<feature type="domain" description="CRAL-TRIO" evidence="2">
    <location>
        <begin position="94"/>
        <end position="258"/>
    </location>
</feature>
<dbReference type="SMART" id="SM00516">
    <property type="entry name" value="SEC14"/>
    <property type="match status" value="1"/>
</dbReference>
<evidence type="ECO:0000259" key="2">
    <source>
        <dbReference type="PROSITE" id="PS50191"/>
    </source>
</evidence>
<dbReference type="InterPro" id="IPR036273">
    <property type="entry name" value="CRAL/TRIO_N_dom_sf"/>
</dbReference>
<dbReference type="OrthoDB" id="6682367at2759"/>
<dbReference type="InParanoid" id="A0A6P7FQ12"/>
<organism evidence="3">
    <name type="scientific">Diabrotica virgifera virgifera</name>
    <name type="common">western corn rootworm</name>
    <dbReference type="NCBI Taxonomy" id="50390"/>
    <lineage>
        <taxon>Eukaryota</taxon>
        <taxon>Metazoa</taxon>
        <taxon>Ecdysozoa</taxon>
        <taxon>Arthropoda</taxon>
        <taxon>Hexapoda</taxon>
        <taxon>Insecta</taxon>
        <taxon>Pterygota</taxon>
        <taxon>Neoptera</taxon>
        <taxon>Endopterygota</taxon>
        <taxon>Coleoptera</taxon>
        <taxon>Polyphaga</taxon>
        <taxon>Cucujiformia</taxon>
        <taxon>Chrysomeloidea</taxon>
        <taxon>Chrysomelidae</taxon>
        <taxon>Galerucinae</taxon>
        <taxon>Diabroticina</taxon>
        <taxon>Diabroticites</taxon>
        <taxon>Diabrotica</taxon>
    </lineage>
</organism>
<dbReference type="PANTHER" id="PTHR10174:SF224">
    <property type="entry name" value="RETINOL-BINDING PROTEIN PINTA"/>
    <property type="match status" value="1"/>
</dbReference>
<reference evidence="3" key="1">
    <citation type="submission" date="2025-08" db="UniProtKB">
        <authorList>
            <consortium name="RefSeq"/>
        </authorList>
    </citation>
    <scope>IDENTIFICATION</scope>
    <source>
        <tissue evidence="3">Whole insect</tissue>
    </source>
</reference>
<dbReference type="InterPro" id="IPR001251">
    <property type="entry name" value="CRAL-TRIO_dom"/>
</dbReference>
<accession>A0A6P7FQ12</accession>
<gene>
    <name evidence="3" type="primary">LOC114330005</name>
</gene>
<proteinExistence type="predicted"/>
<dbReference type="GO" id="GO:1902936">
    <property type="term" value="F:phosphatidylinositol bisphosphate binding"/>
    <property type="evidence" value="ECO:0007669"/>
    <property type="project" value="TreeGrafter"/>
</dbReference>
<dbReference type="GO" id="GO:0016020">
    <property type="term" value="C:membrane"/>
    <property type="evidence" value="ECO:0007669"/>
    <property type="project" value="TreeGrafter"/>
</dbReference>
<dbReference type="InterPro" id="IPR036865">
    <property type="entry name" value="CRAL-TRIO_dom_sf"/>
</dbReference>